<proteinExistence type="predicted"/>
<protein>
    <submittedName>
        <fullName evidence="2">Uncharacterized protein</fullName>
    </submittedName>
</protein>
<dbReference type="AlphaFoldDB" id="A0A1B9GWS4"/>
<reference evidence="3" key="2">
    <citation type="submission" date="2013-12" db="EMBL/GenBank/DDBJ databases">
        <title>Evolution of pathogenesis and genome organization in the Tremellales.</title>
        <authorList>
            <person name="Cuomo C."/>
            <person name="Litvintseva A."/>
            <person name="Heitman J."/>
            <person name="Chen Y."/>
            <person name="Sun S."/>
            <person name="Springer D."/>
            <person name="Dromer F."/>
            <person name="Young S."/>
            <person name="Zeng Q."/>
            <person name="Chapman S."/>
            <person name="Gujja S."/>
            <person name="Saif S."/>
            <person name="Birren B."/>
        </authorList>
    </citation>
    <scope>NUCLEOTIDE SEQUENCE [LARGE SCALE GENOMIC DNA]</scope>
    <source>
        <strain evidence="3">BCC8398</strain>
    </source>
</reference>
<name>A0A1B9GWS4_9TREE</name>
<sequence length="265" mass="29710">MSCRKLDPKSYKATKNEVGVFTTPGYSDDIKPLWKFKNAEEAGKSAKAIWGKFEGYRERGDFVGMDICRKFIQMGRTRSLRYALRKGGRKYNPSTGKEQARTGKVYDQDKLDGANVYESWLDKCWADEEYSRAWEGWKEGKVVLEGMEEGRGEKRKVHGEGEPGTRPKRKGKGSAAESSDSKRSTFEGGGSGVEAITSKRESKAPAPVPTDHAKKRKASAEQQESRTLRQGGKSKSRSENFDDYEPKARAKTSEGESRGKKSRIK</sequence>
<feature type="compositionally biased region" description="Basic and acidic residues" evidence="1">
    <location>
        <begin position="145"/>
        <end position="165"/>
    </location>
</feature>
<gene>
    <name evidence="2" type="ORF">I316_03040</name>
</gene>
<reference evidence="2 3" key="1">
    <citation type="submission" date="2013-07" db="EMBL/GenBank/DDBJ databases">
        <title>The Genome Sequence of Cryptococcus heveanensis BCC8398.</title>
        <authorList>
            <consortium name="The Broad Institute Genome Sequencing Platform"/>
            <person name="Cuomo C."/>
            <person name="Litvintseva A."/>
            <person name="Chen Y."/>
            <person name="Heitman J."/>
            <person name="Sun S."/>
            <person name="Springer D."/>
            <person name="Dromer F."/>
            <person name="Young S.K."/>
            <person name="Zeng Q."/>
            <person name="Gargeya S."/>
            <person name="Fitzgerald M."/>
            <person name="Abouelleil A."/>
            <person name="Alvarado L."/>
            <person name="Berlin A.M."/>
            <person name="Chapman S.B."/>
            <person name="Dewar J."/>
            <person name="Goldberg J."/>
            <person name="Griggs A."/>
            <person name="Gujja S."/>
            <person name="Hansen M."/>
            <person name="Howarth C."/>
            <person name="Imamovic A."/>
            <person name="Larimer J."/>
            <person name="McCowan C."/>
            <person name="Murphy C."/>
            <person name="Pearson M."/>
            <person name="Priest M."/>
            <person name="Roberts A."/>
            <person name="Saif S."/>
            <person name="Shea T."/>
            <person name="Sykes S."/>
            <person name="Wortman J."/>
            <person name="Nusbaum C."/>
            <person name="Birren B."/>
        </authorList>
    </citation>
    <scope>NUCLEOTIDE SEQUENCE [LARGE SCALE GENOMIC DNA]</scope>
    <source>
        <strain evidence="2 3">BCC8398</strain>
    </source>
</reference>
<dbReference type="EMBL" id="KI669499">
    <property type="protein sequence ID" value="OCF35487.1"/>
    <property type="molecule type" value="Genomic_DNA"/>
</dbReference>
<evidence type="ECO:0000313" key="2">
    <source>
        <dbReference type="EMBL" id="OCF35487.1"/>
    </source>
</evidence>
<accession>A0A1B9GWS4</accession>
<feature type="region of interest" description="Disordered" evidence="1">
    <location>
        <begin position="145"/>
        <end position="265"/>
    </location>
</feature>
<dbReference type="InterPro" id="IPR025494">
    <property type="entry name" value="DUF4385"/>
</dbReference>
<evidence type="ECO:0000256" key="1">
    <source>
        <dbReference type="SAM" id="MobiDB-lite"/>
    </source>
</evidence>
<organism evidence="2 3">
    <name type="scientific">Kwoniella heveanensis BCC8398</name>
    <dbReference type="NCBI Taxonomy" id="1296120"/>
    <lineage>
        <taxon>Eukaryota</taxon>
        <taxon>Fungi</taxon>
        <taxon>Dikarya</taxon>
        <taxon>Basidiomycota</taxon>
        <taxon>Agaricomycotina</taxon>
        <taxon>Tremellomycetes</taxon>
        <taxon>Tremellales</taxon>
        <taxon>Cryptococcaceae</taxon>
        <taxon>Kwoniella</taxon>
    </lineage>
</organism>
<dbReference type="OrthoDB" id="2589819at2759"/>
<dbReference type="Proteomes" id="UP000092666">
    <property type="component" value="Unassembled WGS sequence"/>
</dbReference>
<dbReference type="Pfam" id="PF14328">
    <property type="entry name" value="DUF4385"/>
    <property type="match status" value="1"/>
</dbReference>
<feature type="compositionally biased region" description="Basic and acidic residues" evidence="1">
    <location>
        <begin position="236"/>
        <end position="259"/>
    </location>
</feature>
<evidence type="ECO:0000313" key="3">
    <source>
        <dbReference type="Proteomes" id="UP000092666"/>
    </source>
</evidence>
<keyword evidence="3" id="KW-1185">Reference proteome</keyword>